<dbReference type="Proteomes" id="UP000257039">
    <property type="component" value="Unassembled WGS sequence"/>
</dbReference>
<feature type="transmembrane region" description="Helical" evidence="1">
    <location>
        <begin position="50"/>
        <end position="69"/>
    </location>
</feature>
<dbReference type="AlphaFoldDB" id="A0A4P9VM67"/>
<dbReference type="PANTHER" id="PTHR12307">
    <property type="entry name" value="PROTEIN PHOSPHATASE 1 REGULATORY SUBUNIT"/>
    <property type="match status" value="1"/>
</dbReference>
<comment type="caution">
    <text evidence="3">The sequence shown here is derived from an EMBL/GenBank/DDBJ whole genome shotgun (WGS) entry which is preliminary data.</text>
</comment>
<dbReference type="PANTHER" id="PTHR12307:SF36">
    <property type="entry name" value="GLYCOGEN-BINDING SUBUNIT 76A"/>
    <property type="match status" value="1"/>
</dbReference>
<dbReference type="GO" id="GO:0000164">
    <property type="term" value="C:protein phosphatase type 1 complex"/>
    <property type="evidence" value="ECO:0007669"/>
    <property type="project" value="TreeGrafter"/>
</dbReference>
<dbReference type="InterPro" id="IPR005036">
    <property type="entry name" value="CBM21_dom"/>
</dbReference>
<dbReference type="GO" id="GO:0008157">
    <property type="term" value="F:protein phosphatase 1 binding"/>
    <property type="evidence" value="ECO:0007669"/>
    <property type="project" value="TreeGrafter"/>
</dbReference>
<gene>
    <name evidence="3" type="ORF">B9G39_13850</name>
</gene>
<dbReference type="InterPro" id="IPR050782">
    <property type="entry name" value="PP1_regulatory_subunit_3"/>
</dbReference>
<evidence type="ECO:0000313" key="3">
    <source>
        <dbReference type="EMBL" id="RDH44433.1"/>
    </source>
</evidence>
<dbReference type="EMBL" id="NDXW01000001">
    <property type="protein sequence ID" value="RDH44433.1"/>
    <property type="molecule type" value="Genomic_DNA"/>
</dbReference>
<evidence type="ECO:0000259" key="2">
    <source>
        <dbReference type="PROSITE" id="PS51159"/>
    </source>
</evidence>
<protein>
    <recommendedName>
        <fullName evidence="2">CBM21 domain-containing protein</fullName>
    </recommendedName>
</protein>
<reference evidence="3 4" key="1">
    <citation type="submission" date="2017-04" db="EMBL/GenBank/DDBJ databases">
        <title>Draft genome sequence of Zooshikella ganghwensis VG4 isolated from Red Sea sediments.</title>
        <authorList>
            <person name="Rehman Z."/>
            <person name="Alam I."/>
            <person name="Kamau A."/>
            <person name="Bajic V."/>
            <person name="Leiknes T."/>
        </authorList>
    </citation>
    <scope>NUCLEOTIDE SEQUENCE [LARGE SCALE GENOMIC DNA]</scope>
    <source>
        <strain evidence="3 4">VG4</strain>
    </source>
</reference>
<sequence length="287" mass="32616">MHKAHGIKKEVIGTVIVNKQQLSCNLWYNTSAGYREVNNNAKGLVMLKRFNPWLLTGVLLCLLSGVSWASHPIQLEKATIGTGLGCYGACGHLKVAVTVENLVADKQVVVKYTVDGRSWYTGQAYYQETLDNNQERWFFEVNIPSRQSPVQLAVGMQANGTWYWDNNYGHNFLAKENFQRKPIQFISAERGRGLGCYGLCADFTVHVAVANLGYEKTVQMVYRLADSDQWYESSIGSYVGLLDDGRESWVLYLPYIYPKNRAIEFAVRYQVAGKIYWDNNNGENYLF</sequence>
<name>A0A4P9VM67_9GAMM</name>
<accession>A0A4P9VM67</accession>
<dbReference type="InterPro" id="IPR038175">
    <property type="entry name" value="CBM21_dom_sf"/>
</dbReference>
<evidence type="ECO:0000313" key="4">
    <source>
        <dbReference type="Proteomes" id="UP000257039"/>
    </source>
</evidence>
<dbReference type="Gene3D" id="2.60.40.2440">
    <property type="entry name" value="Carbohydrate binding type-21 domain"/>
    <property type="match status" value="2"/>
</dbReference>
<evidence type="ECO:0000256" key="1">
    <source>
        <dbReference type="SAM" id="Phobius"/>
    </source>
</evidence>
<dbReference type="PROSITE" id="PS51159">
    <property type="entry name" value="CBM21"/>
    <property type="match status" value="1"/>
</dbReference>
<organism evidence="3 4">
    <name type="scientific">Zooshikella ganghwensis</name>
    <dbReference type="NCBI Taxonomy" id="202772"/>
    <lineage>
        <taxon>Bacteria</taxon>
        <taxon>Pseudomonadati</taxon>
        <taxon>Pseudomonadota</taxon>
        <taxon>Gammaproteobacteria</taxon>
        <taxon>Oceanospirillales</taxon>
        <taxon>Zooshikellaceae</taxon>
        <taxon>Zooshikella</taxon>
    </lineage>
</organism>
<dbReference type="Pfam" id="PF03370">
    <property type="entry name" value="CBM_21"/>
    <property type="match status" value="2"/>
</dbReference>
<keyword evidence="4" id="KW-1185">Reference proteome</keyword>
<keyword evidence="1" id="KW-0472">Membrane</keyword>
<keyword evidence="1" id="KW-1133">Transmembrane helix</keyword>
<keyword evidence="1" id="KW-0812">Transmembrane</keyword>
<proteinExistence type="predicted"/>
<feature type="domain" description="CBM21" evidence="2">
    <location>
        <begin position="72"/>
        <end position="287"/>
    </location>
</feature>